<organism evidence="2 3">
    <name type="scientific">Pseudomonas monteilii</name>
    <dbReference type="NCBI Taxonomy" id="76759"/>
    <lineage>
        <taxon>Bacteria</taxon>
        <taxon>Pseudomonadati</taxon>
        <taxon>Pseudomonadota</taxon>
        <taxon>Gammaproteobacteria</taxon>
        <taxon>Pseudomonadales</taxon>
        <taxon>Pseudomonadaceae</taxon>
        <taxon>Pseudomonas</taxon>
    </lineage>
</organism>
<proteinExistence type="predicted"/>
<dbReference type="InterPro" id="IPR045390">
    <property type="entry name" value="ABC-3C_MC3"/>
</dbReference>
<dbReference type="AlphaFoldDB" id="A0AAE6RE09"/>
<dbReference type="Proteomes" id="UP000464593">
    <property type="component" value="Chromosome"/>
</dbReference>
<dbReference type="SUPFAM" id="SSF52540">
    <property type="entry name" value="P-loop containing nucleoside triphosphate hydrolases"/>
    <property type="match status" value="1"/>
</dbReference>
<dbReference type="CDD" id="cd00267">
    <property type="entry name" value="ABC_ATPase"/>
    <property type="match status" value="1"/>
</dbReference>
<dbReference type="EMBL" id="CP040324">
    <property type="protein sequence ID" value="QHB28889.1"/>
    <property type="molecule type" value="Genomic_DNA"/>
</dbReference>
<dbReference type="Gene3D" id="3.40.50.300">
    <property type="entry name" value="P-loop containing nucleotide triphosphate hydrolases"/>
    <property type="match status" value="1"/>
</dbReference>
<evidence type="ECO:0000256" key="1">
    <source>
        <dbReference type="SAM" id="Coils"/>
    </source>
</evidence>
<feature type="coiled-coil region" evidence="1">
    <location>
        <begin position="360"/>
        <end position="387"/>
    </location>
</feature>
<protein>
    <recommendedName>
        <fullName evidence="4">DUF3732 domain-containing protein</fullName>
    </recommendedName>
</protein>
<dbReference type="InterPro" id="IPR022205">
    <property type="entry name" value="DUF3732"/>
</dbReference>
<accession>A0AAE6RE09</accession>
<evidence type="ECO:0000313" key="2">
    <source>
        <dbReference type="EMBL" id="QHB28889.1"/>
    </source>
</evidence>
<keyword evidence="1" id="KW-0175">Coiled coil</keyword>
<evidence type="ECO:0000313" key="3">
    <source>
        <dbReference type="Proteomes" id="UP000464593"/>
    </source>
</evidence>
<sequence length="807" mass="89678">MAIAHDIFAETNPAYCAALLATFVGGYRSRNGTDPDISLCYAALPLAISGDLASTFDRTDRRTGLLEWLRRSPAIQIRLADRINGSLDIVTEAIRFACFSHLLTIDTEGRLVPGAEAVPKHLPKQFSENTQQIFKNIDRLGCWIASAGSTRTAFDMMGPGAMSRWNISDIFFIGEGGRVRILDLKPGEVNIITGASGTGKSTLIKAIDYCLGSSKCELAAHVKRHSVAVGLKWVMGDAQMITARLIPPVGQTTSTRMFVSNGRDLPIPCTLEELQGATTIAAGKAFIERAFGIGGLPESSNDPTARKWRPSVRHATAYMFVPKDVIYNETALLHGLDQADEALNIIETMPYFLGAVNENTVLQERRLRDLRKKLESEERKLKNQRGTSSDYKKFAMRLLLDAHHYGLCDSPSDTATESELEAALIRIKNAEPGAGKNPEETELSSLYTQRRSLLGDIENVRRKSRATRKTLQDMVEFEGAVRRQYEKLKIAEHLQPVATACPVCDTPSERGVAIAEAIQRSMNIVRSETVAVENVRPRFVEHEDSLQMELSRLNLTLNGVDERIKTWIRQSEEAKKLDSLAQYCVQLTGRIQQFMEIYPSTPMPGPDLEVLREQIQALEGLLDGDSKQFLVSRAERKISQYLSEAFAVLPTVKPCIGAELEFSSKPPDIAIIEKDSGAVLRLPDAGSDENYLAIHIALSFAIQKYLGQVNAPVPAFLAFDQISRPYYPQRGEDESDIGENEEVSAMRKHLDFLFTATAEQKGLQVLLIEHAFFGDDERYVAATRKRWNKISGDALIPFDWPKRADSQ</sequence>
<reference evidence="2 3" key="1">
    <citation type="submission" date="2019-05" db="EMBL/GenBank/DDBJ databases">
        <title>Complete genome sequence of Pseudomonas Pseudomonas resinovorans.</title>
        <authorList>
            <person name="Chen H.-P."/>
        </authorList>
    </citation>
    <scope>NUCLEOTIDE SEQUENCE [LARGE SCALE GENOMIC DNA]</scope>
    <source>
        <strain evidence="2 3">TCU-CK1</strain>
    </source>
</reference>
<evidence type="ECO:0008006" key="4">
    <source>
        <dbReference type="Google" id="ProtNLM"/>
    </source>
</evidence>
<dbReference type="RefSeq" id="WP_233454297.1">
    <property type="nucleotide sequence ID" value="NZ_CP040324.1"/>
</dbReference>
<gene>
    <name evidence="2" type="ORF">TCK1_3543</name>
</gene>
<dbReference type="InterPro" id="IPR027417">
    <property type="entry name" value="P-loop_NTPase"/>
</dbReference>
<dbReference type="Pfam" id="PF20131">
    <property type="entry name" value="MC3"/>
    <property type="match status" value="1"/>
</dbReference>
<dbReference type="Pfam" id="PF12532">
    <property type="entry name" value="DUF3732"/>
    <property type="match status" value="1"/>
</dbReference>
<name>A0AAE6RE09_9PSED</name>